<feature type="transmembrane region" description="Helical" evidence="11">
    <location>
        <begin position="68"/>
        <end position="86"/>
    </location>
</feature>
<dbReference type="GO" id="GO:0016020">
    <property type="term" value="C:membrane"/>
    <property type="evidence" value="ECO:0007669"/>
    <property type="project" value="UniProtKB-SubCell"/>
</dbReference>
<comment type="subcellular location">
    <subcellularLocation>
        <location evidence="1">Membrane</location>
        <topology evidence="1">Multi-pass membrane protein</topology>
    </subcellularLocation>
</comment>
<dbReference type="OrthoDB" id="123105at2"/>
<evidence type="ECO:0000256" key="6">
    <source>
        <dbReference type="ARBA" id="ARBA00022729"/>
    </source>
</evidence>
<evidence type="ECO:0000256" key="9">
    <source>
        <dbReference type="ARBA" id="ARBA00023139"/>
    </source>
</evidence>
<proteinExistence type="inferred from homology"/>
<protein>
    <recommendedName>
        <fullName evidence="3">Uncharacterized protein YtcA</fullName>
    </recommendedName>
</protein>
<keyword evidence="9" id="KW-0564">Palmitate</keyword>
<evidence type="ECO:0000256" key="8">
    <source>
        <dbReference type="ARBA" id="ARBA00023136"/>
    </source>
</evidence>
<keyword evidence="10" id="KW-0449">Lipoprotein</keyword>
<organism evidence="12 13">
    <name type="scientific">Granulicella rosea</name>
    <dbReference type="NCBI Taxonomy" id="474952"/>
    <lineage>
        <taxon>Bacteria</taxon>
        <taxon>Pseudomonadati</taxon>
        <taxon>Acidobacteriota</taxon>
        <taxon>Terriglobia</taxon>
        <taxon>Terriglobales</taxon>
        <taxon>Acidobacteriaceae</taxon>
        <taxon>Granulicella</taxon>
    </lineage>
</organism>
<evidence type="ECO:0000256" key="2">
    <source>
        <dbReference type="ARBA" id="ARBA00008208"/>
    </source>
</evidence>
<keyword evidence="7 11" id="KW-1133">Transmembrane helix</keyword>
<evidence type="ECO:0000256" key="7">
    <source>
        <dbReference type="ARBA" id="ARBA00022989"/>
    </source>
</evidence>
<dbReference type="RefSeq" id="WP_089410496.1">
    <property type="nucleotide sequence ID" value="NZ_FZOU01000017.1"/>
</dbReference>
<name>A0A239MMT9_9BACT</name>
<comment type="similarity">
    <text evidence="2">Belongs to the YtcA family.</text>
</comment>
<dbReference type="Proteomes" id="UP000198356">
    <property type="component" value="Unassembled WGS sequence"/>
</dbReference>
<evidence type="ECO:0000256" key="10">
    <source>
        <dbReference type="ARBA" id="ARBA00023288"/>
    </source>
</evidence>
<dbReference type="Pfam" id="PF17090">
    <property type="entry name" value="Ytca"/>
    <property type="match status" value="1"/>
</dbReference>
<keyword evidence="6" id="KW-0732">Signal</keyword>
<evidence type="ECO:0000313" key="12">
    <source>
        <dbReference type="EMBL" id="SNT44056.1"/>
    </source>
</evidence>
<evidence type="ECO:0000256" key="4">
    <source>
        <dbReference type="ARBA" id="ARBA00022475"/>
    </source>
</evidence>
<keyword evidence="8 11" id="KW-0472">Membrane</keyword>
<reference evidence="12 13" key="1">
    <citation type="submission" date="2017-06" db="EMBL/GenBank/DDBJ databases">
        <authorList>
            <person name="Kim H.J."/>
            <person name="Triplett B.A."/>
        </authorList>
    </citation>
    <scope>NUCLEOTIDE SEQUENCE [LARGE SCALE GENOMIC DNA]</scope>
    <source>
        <strain evidence="12 13">DSM 18704</strain>
    </source>
</reference>
<evidence type="ECO:0000256" key="1">
    <source>
        <dbReference type="ARBA" id="ARBA00004141"/>
    </source>
</evidence>
<evidence type="ECO:0000256" key="11">
    <source>
        <dbReference type="SAM" id="Phobius"/>
    </source>
</evidence>
<keyword evidence="5 11" id="KW-0812">Transmembrane</keyword>
<dbReference type="InterPro" id="IPR031381">
    <property type="entry name" value="YtcA"/>
</dbReference>
<evidence type="ECO:0000256" key="5">
    <source>
        <dbReference type="ARBA" id="ARBA00022692"/>
    </source>
</evidence>
<feature type="transmembrane region" description="Helical" evidence="11">
    <location>
        <begin position="34"/>
        <end position="56"/>
    </location>
</feature>
<accession>A0A239MMT9</accession>
<keyword evidence="4" id="KW-1003">Cell membrane</keyword>
<gene>
    <name evidence="12" type="ORF">SAMN05421770_11720</name>
</gene>
<evidence type="ECO:0000313" key="13">
    <source>
        <dbReference type="Proteomes" id="UP000198356"/>
    </source>
</evidence>
<dbReference type="PROSITE" id="PS51257">
    <property type="entry name" value="PROKAR_LIPOPROTEIN"/>
    <property type="match status" value="1"/>
</dbReference>
<dbReference type="AlphaFoldDB" id="A0A239MMT9"/>
<keyword evidence="13" id="KW-1185">Reference proteome</keyword>
<evidence type="ECO:0000256" key="3">
    <source>
        <dbReference type="ARBA" id="ARBA00021237"/>
    </source>
</evidence>
<sequence>MNRLRTRHLLQGAACLALTGCGHASNIDIIGSFFPVWMLCVAIAVPLTFIVHKLLVRFDLENDVGPLALFYPCTVLLFTSLLWLIFFR</sequence>
<dbReference type="EMBL" id="FZOU01000017">
    <property type="protein sequence ID" value="SNT44056.1"/>
    <property type="molecule type" value="Genomic_DNA"/>
</dbReference>